<evidence type="ECO:0000256" key="7">
    <source>
        <dbReference type="ARBA" id="ARBA00022771"/>
    </source>
</evidence>
<dbReference type="GO" id="GO:0003682">
    <property type="term" value="F:chromatin binding"/>
    <property type="evidence" value="ECO:0007669"/>
    <property type="project" value="UniProtKB-ARBA"/>
</dbReference>
<dbReference type="SMART" id="SM00355">
    <property type="entry name" value="ZnF_C2H2"/>
    <property type="match status" value="2"/>
</dbReference>
<dbReference type="GO" id="GO:0000785">
    <property type="term" value="C:chromatin"/>
    <property type="evidence" value="ECO:0007669"/>
    <property type="project" value="UniProtKB-ARBA"/>
</dbReference>
<feature type="domain" description="C2H2-type" evidence="16">
    <location>
        <begin position="36"/>
        <end position="64"/>
    </location>
</feature>
<dbReference type="GO" id="GO:0000981">
    <property type="term" value="F:DNA-binding transcription factor activity, RNA polymerase II-specific"/>
    <property type="evidence" value="ECO:0007669"/>
    <property type="project" value="TreeGrafter"/>
</dbReference>
<dbReference type="Proteomes" id="UP000478052">
    <property type="component" value="Unassembled WGS sequence"/>
</dbReference>
<keyword evidence="4" id="KW-1017">Isopeptide bond</keyword>
<dbReference type="FunFam" id="3.30.160.60:FF:001792">
    <property type="entry name" value="Zinc finger and BTB domain-containing 40"/>
    <property type="match status" value="1"/>
</dbReference>
<evidence type="ECO:0000256" key="1">
    <source>
        <dbReference type="ARBA" id="ARBA00003767"/>
    </source>
</evidence>
<evidence type="ECO:0000313" key="18">
    <source>
        <dbReference type="Proteomes" id="UP000478052"/>
    </source>
</evidence>
<evidence type="ECO:0000256" key="14">
    <source>
        <dbReference type="PROSITE-ProRule" id="PRU00042"/>
    </source>
</evidence>
<dbReference type="PROSITE" id="PS00028">
    <property type="entry name" value="ZINC_FINGER_C2H2_1"/>
    <property type="match status" value="2"/>
</dbReference>
<evidence type="ECO:0000256" key="11">
    <source>
        <dbReference type="ARBA" id="ARBA00023125"/>
    </source>
</evidence>
<evidence type="ECO:0000256" key="6">
    <source>
        <dbReference type="ARBA" id="ARBA00022737"/>
    </source>
</evidence>
<organism evidence="17 18">
    <name type="scientific">Aphis craccivora</name>
    <name type="common">Cowpea aphid</name>
    <dbReference type="NCBI Taxonomy" id="307492"/>
    <lineage>
        <taxon>Eukaryota</taxon>
        <taxon>Metazoa</taxon>
        <taxon>Ecdysozoa</taxon>
        <taxon>Arthropoda</taxon>
        <taxon>Hexapoda</taxon>
        <taxon>Insecta</taxon>
        <taxon>Pterygota</taxon>
        <taxon>Neoptera</taxon>
        <taxon>Paraneoptera</taxon>
        <taxon>Hemiptera</taxon>
        <taxon>Sternorrhyncha</taxon>
        <taxon>Aphidomorpha</taxon>
        <taxon>Aphidoidea</taxon>
        <taxon>Aphididae</taxon>
        <taxon>Aphidini</taxon>
        <taxon>Aphis</taxon>
        <taxon>Aphis</taxon>
    </lineage>
</organism>
<evidence type="ECO:0000256" key="3">
    <source>
        <dbReference type="ARBA" id="ARBA00006991"/>
    </source>
</evidence>
<evidence type="ECO:0000259" key="16">
    <source>
        <dbReference type="PROSITE" id="PS50157"/>
    </source>
</evidence>
<dbReference type="OrthoDB" id="4748970at2759"/>
<evidence type="ECO:0000256" key="12">
    <source>
        <dbReference type="ARBA" id="ARBA00023163"/>
    </source>
</evidence>
<comment type="caution">
    <text evidence="17">The sequence shown here is derived from an EMBL/GenBank/DDBJ whole genome shotgun (WGS) entry which is preliminary data.</text>
</comment>
<name>A0A6G0ZG17_APHCR</name>
<evidence type="ECO:0000256" key="4">
    <source>
        <dbReference type="ARBA" id="ARBA00022499"/>
    </source>
</evidence>
<evidence type="ECO:0000256" key="15">
    <source>
        <dbReference type="SAM" id="Phobius"/>
    </source>
</evidence>
<proteinExistence type="inferred from homology"/>
<keyword evidence="7 14" id="KW-0863">Zinc-finger</keyword>
<keyword evidence="6" id="KW-0677">Repeat</keyword>
<sequence>MHSGEKQHQCKVCDKRFSISNQLTVHRRIHERGNPYSCDVCEKSFARSTELSAHQRTQHIKKKNISCVTHAVWMQRYIYMYAYFFVFVSYMLSYYILLKIL</sequence>
<keyword evidence="5" id="KW-0479">Metal-binding</keyword>
<keyword evidence="12" id="KW-0804">Transcription</keyword>
<keyword evidence="15" id="KW-0812">Transmembrane</keyword>
<feature type="domain" description="C2H2-type" evidence="16">
    <location>
        <begin position="8"/>
        <end position="35"/>
    </location>
</feature>
<evidence type="ECO:0000256" key="10">
    <source>
        <dbReference type="ARBA" id="ARBA00023015"/>
    </source>
</evidence>
<protein>
    <submittedName>
        <fullName evidence="17">Zinc finger protein 271-like</fullName>
    </submittedName>
</protein>
<dbReference type="SUPFAM" id="SSF57667">
    <property type="entry name" value="beta-beta-alpha zinc fingers"/>
    <property type="match status" value="1"/>
</dbReference>
<dbReference type="PROSITE" id="PS50157">
    <property type="entry name" value="ZINC_FINGER_C2H2_2"/>
    <property type="match status" value="2"/>
</dbReference>
<evidence type="ECO:0000313" key="17">
    <source>
        <dbReference type="EMBL" id="KAF0769726.1"/>
    </source>
</evidence>
<evidence type="ECO:0000256" key="2">
    <source>
        <dbReference type="ARBA" id="ARBA00004123"/>
    </source>
</evidence>
<comment type="similarity">
    <text evidence="3">Belongs to the krueppel C2H2-type zinc-finger protein family.</text>
</comment>
<dbReference type="EMBL" id="VUJU01000545">
    <property type="protein sequence ID" value="KAF0769726.1"/>
    <property type="molecule type" value="Genomic_DNA"/>
</dbReference>
<dbReference type="InterPro" id="IPR036236">
    <property type="entry name" value="Znf_C2H2_sf"/>
</dbReference>
<keyword evidence="9" id="KW-0832">Ubl conjugation</keyword>
<keyword evidence="15" id="KW-1133">Transmembrane helix</keyword>
<dbReference type="Gene3D" id="3.30.160.60">
    <property type="entry name" value="Classic Zinc Finger"/>
    <property type="match status" value="2"/>
</dbReference>
<dbReference type="FunFam" id="3.30.160.60:FF:000690">
    <property type="entry name" value="Zinc finger protein 354C"/>
    <property type="match status" value="1"/>
</dbReference>
<keyword evidence="15" id="KW-0472">Membrane</keyword>
<evidence type="ECO:0000256" key="8">
    <source>
        <dbReference type="ARBA" id="ARBA00022833"/>
    </source>
</evidence>
<evidence type="ECO:0000256" key="5">
    <source>
        <dbReference type="ARBA" id="ARBA00022723"/>
    </source>
</evidence>
<comment type="function">
    <text evidence="1">May be involved in transcriptional regulation.</text>
</comment>
<dbReference type="GO" id="GO:0008270">
    <property type="term" value="F:zinc ion binding"/>
    <property type="evidence" value="ECO:0007669"/>
    <property type="project" value="UniProtKB-KW"/>
</dbReference>
<keyword evidence="10" id="KW-0805">Transcription regulation</keyword>
<evidence type="ECO:0000256" key="9">
    <source>
        <dbReference type="ARBA" id="ARBA00022843"/>
    </source>
</evidence>
<dbReference type="PANTHER" id="PTHR24394">
    <property type="entry name" value="ZINC FINGER PROTEIN"/>
    <property type="match status" value="1"/>
</dbReference>
<gene>
    <name evidence="17" type="ORF">FWK35_00022168</name>
</gene>
<dbReference type="AlphaFoldDB" id="A0A6G0ZG17"/>
<accession>A0A6G0ZG17</accession>
<keyword evidence="11" id="KW-0238">DNA-binding</keyword>
<dbReference type="GO" id="GO:0040029">
    <property type="term" value="P:epigenetic regulation of gene expression"/>
    <property type="evidence" value="ECO:0007669"/>
    <property type="project" value="UniProtKB-ARBA"/>
</dbReference>
<keyword evidence="13" id="KW-0539">Nucleus</keyword>
<keyword evidence="8" id="KW-0862">Zinc</keyword>
<reference evidence="17 18" key="1">
    <citation type="submission" date="2019-08" db="EMBL/GenBank/DDBJ databases">
        <title>Whole genome of Aphis craccivora.</title>
        <authorList>
            <person name="Voronova N.V."/>
            <person name="Shulinski R.S."/>
            <person name="Bandarenka Y.V."/>
            <person name="Zhorov D.G."/>
            <person name="Warner D."/>
        </authorList>
    </citation>
    <scope>NUCLEOTIDE SEQUENCE [LARGE SCALE GENOMIC DNA]</scope>
    <source>
        <strain evidence="17">180601</strain>
        <tissue evidence="17">Whole Body</tissue>
    </source>
</reference>
<dbReference type="GO" id="GO:0005634">
    <property type="term" value="C:nucleus"/>
    <property type="evidence" value="ECO:0007669"/>
    <property type="project" value="UniProtKB-SubCell"/>
</dbReference>
<evidence type="ECO:0000256" key="13">
    <source>
        <dbReference type="ARBA" id="ARBA00023242"/>
    </source>
</evidence>
<keyword evidence="18" id="KW-1185">Reference proteome</keyword>
<dbReference type="GO" id="GO:0003677">
    <property type="term" value="F:DNA binding"/>
    <property type="evidence" value="ECO:0007669"/>
    <property type="project" value="UniProtKB-KW"/>
</dbReference>
<comment type="subcellular location">
    <subcellularLocation>
        <location evidence="2">Nucleus</location>
    </subcellularLocation>
</comment>
<dbReference type="PANTHER" id="PTHR24394:SF29">
    <property type="entry name" value="MYONEURIN"/>
    <property type="match status" value="1"/>
</dbReference>
<feature type="transmembrane region" description="Helical" evidence="15">
    <location>
        <begin position="78"/>
        <end position="98"/>
    </location>
</feature>
<dbReference type="Pfam" id="PF00096">
    <property type="entry name" value="zf-C2H2"/>
    <property type="match status" value="2"/>
</dbReference>
<dbReference type="InterPro" id="IPR013087">
    <property type="entry name" value="Znf_C2H2_type"/>
</dbReference>